<evidence type="ECO:0000313" key="4">
    <source>
        <dbReference type="Proteomes" id="UP000006039"/>
    </source>
</evidence>
<feature type="compositionally biased region" description="Acidic residues" evidence="1">
    <location>
        <begin position="307"/>
        <end position="326"/>
    </location>
</feature>
<dbReference type="Proteomes" id="UP000006039">
    <property type="component" value="Unassembled WGS sequence"/>
</dbReference>
<reference evidence="4" key="1">
    <citation type="submission" date="2010-07" db="EMBL/GenBank/DDBJ databases">
        <title>The genome sequence of Gaeumannomyces graminis var. tritici strain R3-111a-1.</title>
        <authorList>
            <consortium name="The Broad Institute Genome Sequencing Platform"/>
            <person name="Ma L.-J."/>
            <person name="Dead R."/>
            <person name="Young S."/>
            <person name="Zeng Q."/>
            <person name="Koehrsen M."/>
            <person name="Alvarado L."/>
            <person name="Berlin A."/>
            <person name="Chapman S.B."/>
            <person name="Chen Z."/>
            <person name="Freedman E."/>
            <person name="Gellesch M."/>
            <person name="Goldberg J."/>
            <person name="Griggs A."/>
            <person name="Gujja S."/>
            <person name="Heilman E.R."/>
            <person name="Heiman D."/>
            <person name="Hepburn T."/>
            <person name="Howarth C."/>
            <person name="Jen D."/>
            <person name="Larson L."/>
            <person name="Mehta T."/>
            <person name="Neiman D."/>
            <person name="Pearson M."/>
            <person name="Roberts A."/>
            <person name="Saif S."/>
            <person name="Shea T."/>
            <person name="Shenoy N."/>
            <person name="Sisk P."/>
            <person name="Stolte C."/>
            <person name="Sykes S."/>
            <person name="Walk T."/>
            <person name="White J."/>
            <person name="Yandava C."/>
            <person name="Haas B."/>
            <person name="Nusbaum C."/>
            <person name="Birren B."/>
        </authorList>
    </citation>
    <scope>NUCLEOTIDE SEQUENCE [LARGE SCALE GENOMIC DNA]</scope>
    <source>
        <strain evidence="4">R3-111a-1</strain>
    </source>
</reference>
<dbReference type="STRING" id="644352.J3NTC3"/>
<reference evidence="2" key="2">
    <citation type="submission" date="2010-07" db="EMBL/GenBank/DDBJ databases">
        <authorList>
            <consortium name="The Broad Institute Genome Sequencing Platform"/>
            <consortium name="Broad Institute Genome Sequencing Center for Infectious Disease"/>
            <person name="Ma L.-J."/>
            <person name="Dead R."/>
            <person name="Young S."/>
            <person name="Zeng Q."/>
            <person name="Koehrsen M."/>
            <person name="Alvarado L."/>
            <person name="Berlin A."/>
            <person name="Chapman S.B."/>
            <person name="Chen Z."/>
            <person name="Freedman E."/>
            <person name="Gellesch M."/>
            <person name="Goldberg J."/>
            <person name="Griggs A."/>
            <person name="Gujja S."/>
            <person name="Heilman E.R."/>
            <person name="Heiman D."/>
            <person name="Hepburn T."/>
            <person name="Howarth C."/>
            <person name="Jen D."/>
            <person name="Larson L."/>
            <person name="Mehta T."/>
            <person name="Neiman D."/>
            <person name="Pearson M."/>
            <person name="Roberts A."/>
            <person name="Saif S."/>
            <person name="Shea T."/>
            <person name="Shenoy N."/>
            <person name="Sisk P."/>
            <person name="Stolte C."/>
            <person name="Sykes S."/>
            <person name="Walk T."/>
            <person name="White J."/>
            <person name="Yandava C."/>
            <person name="Haas B."/>
            <person name="Nusbaum C."/>
            <person name="Birren B."/>
        </authorList>
    </citation>
    <scope>NUCLEOTIDE SEQUENCE</scope>
    <source>
        <strain evidence="2">R3-111a-1</strain>
    </source>
</reference>
<gene>
    <name evidence="3" type="primary">20344980</name>
    <name evidence="2" type="ORF">GGTG_04522</name>
</gene>
<evidence type="ECO:0000313" key="3">
    <source>
        <dbReference type="EnsemblFungi" id="EJT79438"/>
    </source>
</evidence>
<name>J3NTC3_GAET3</name>
<proteinExistence type="predicted"/>
<dbReference type="HOGENOM" id="CLU_376007_0_0_1"/>
<dbReference type="EMBL" id="GL385396">
    <property type="protein sequence ID" value="EJT79438.1"/>
    <property type="molecule type" value="Genomic_DNA"/>
</dbReference>
<feature type="compositionally biased region" description="Polar residues" evidence="1">
    <location>
        <begin position="699"/>
        <end position="714"/>
    </location>
</feature>
<evidence type="ECO:0000313" key="2">
    <source>
        <dbReference type="EMBL" id="EJT79438.1"/>
    </source>
</evidence>
<sequence length="854" mass="91105">MATTNNKPVARPGAQRNSPTAQPLLDTDLPTNQARAKALLQISVPPPEVAAPADASGSTPASGRFMMRRSGGGKMTPINKPPLANGSSSIKYEDRRHSTNGGNHPNSSFDITEIESDIDQSDRAPRWGFSSTSYSHGEKRRKSTETEGYPNAKRAKDTNSTIVVSESSTISYIPPHITTAADGRKYSQFKASNGRLDDAHGAIIPGGYTTIAHVDKPWPCPVLGCRTLFPSLFRLGCHFKQEHRANTFHDNNDGTLTKKGTYGSKSAASCPIVVTREKPNQYMAGVANAIKTALSESRPDVPSAGGVDDDSSDDSGDDGFDIISDDDSPRSVGVKSHVSESRDNSSGSPNGDLVSQECSTGGFPDLRALPSARPSVATEAPAVVDAGPAMPPKATGTEVVVQPKNRDFSAPIPPNVETMWKYITQFTKVHREEIPEKMYVRDFLALPRLRDLEWNDARQVSFKDSVARDVSSMLMQVTGPYAAEPCTRCKKDSGPYKGCVRMPPEAPVHPQVMLYGCANCVYHGGQTHCSLQSQSKKETAERFPHLDPAKVRAEVYAMANAAAGRLSAQVKQKMKAVREAQKESPKQEKPKAAPETVPETDETLVLVAARMSPGAEFSTRSRGTKPPSYNIKELSRSSWHRTPRPSAGSAAPSRGALLAEAVAGAAEVPEKGDAGMPVGDVKAQAVALQARGHPEQPSDRVSTPDKNASRQGHTTGRPDVARAAAPLGSGAGGSLEMEDWEFGPGVFSCGEDGQDNVAFSSAYLTGQKLVPVADGVSCRVEFLKPGCSLSLSLDARSTRLVTIMAGKVRVQIGDASFGVGFGGNVKIRPGMSAVLQNRLYADAYLQIVSVAEVI</sequence>
<dbReference type="AlphaFoldDB" id="J3NTC3"/>
<organism evidence="2">
    <name type="scientific">Gaeumannomyces tritici (strain R3-111a-1)</name>
    <name type="common">Wheat and barley take-all root rot fungus</name>
    <name type="synonym">Gaeumannomyces graminis var. tritici</name>
    <dbReference type="NCBI Taxonomy" id="644352"/>
    <lineage>
        <taxon>Eukaryota</taxon>
        <taxon>Fungi</taxon>
        <taxon>Dikarya</taxon>
        <taxon>Ascomycota</taxon>
        <taxon>Pezizomycotina</taxon>
        <taxon>Sordariomycetes</taxon>
        <taxon>Sordariomycetidae</taxon>
        <taxon>Magnaporthales</taxon>
        <taxon>Magnaporthaceae</taxon>
        <taxon>Gaeumannomyces</taxon>
    </lineage>
</organism>
<dbReference type="OrthoDB" id="3545073at2759"/>
<feature type="region of interest" description="Disordered" evidence="1">
    <location>
        <begin position="1"/>
        <end position="153"/>
    </location>
</feature>
<dbReference type="Pfam" id="PF12511">
    <property type="entry name" value="DUF3716"/>
    <property type="match status" value="1"/>
</dbReference>
<dbReference type="eggNOG" id="ENOG502SACR">
    <property type="taxonomic scope" value="Eukaryota"/>
</dbReference>
<reference evidence="2" key="3">
    <citation type="submission" date="2010-09" db="EMBL/GenBank/DDBJ databases">
        <title>Annotation of Gaeumannomyces graminis var. tritici R3-111a-1.</title>
        <authorList>
            <consortium name="The Broad Institute Genome Sequencing Platform"/>
            <person name="Ma L.-J."/>
            <person name="Dead R."/>
            <person name="Young S.K."/>
            <person name="Zeng Q."/>
            <person name="Gargeya S."/>
            <person name="Fitzgerald M."/>
            <person name="Haas B."/>
            <person name="Abouelleil A."/>
            <person name="Alvarado L."/>
            <person name="Arachchi H.M."/>
            <person name="Berlin A."/>
            <person name="Brown A."/>
            <person name="Chapman S.B."/>
            <person name="Chen Z."/>
            <person name="Dunbar C."/>
            <person name="Freedman E."/>
            <person name="Gearin G."/>
            <person name="Gellesch M."/>
            <person name="Goldberg J."/>
            <person name="Griggs A."/>
            <person name="Gujja S."/>
            <person name="Heiman D."/>
            <person name="Howarth C."/>
            <person name="Larson L."/>
            <person name="Lui A."/>
            <person name="MacDonald P.J.P."/>
            <person name="Mehta T."/>
            <person name="Montmayeur A."/>
            <person name="Murphy C."/>
            <person name="Neiman D."/>
            <person name="Pearson M."/>
            <person name="Priest M."/>
            <person name="Roberts A."/>
            <person name="Saif S."/>
            <person name="Shea T."/>
            <person name="Shenoy N."/>
            <person name="Sisk P."/>
            <person name="Stolte C."/>
            <person name="Sykes S."/>
            <person name="Yandava C."/>
            <person name="Wortman J."/>
            <person name="Nusbaum C."/>
            <person name="Birren B."/>
        </authorList>
    </citation>
    <scope>NUCLEOTIDE SEQUENCE</scope>
    <source>
        <strain evidence="2">R3-111a-1</strain>
    </source>
</reference>
<evidence type="ECO:0000256" key="1">
    <source>
        <dbReference type="SAM" id="MobiDB-lite"/>
    </source>
</evidence>
<dbReference type="VEuPathDB" id="FungiDB:GGTG_04522"/>
<dbReference type="GeneID" id="20344980"/>
<feature type="region of interest" description="Disordered" evidence="1">
    <location>
        <begin position="688"/>
        <end position="730"/>
    </location>
</feature>
<reference evidence="3" key="4">
    <citation type="journal article" date="2015" name="G3 (Bethesda)">
        <title>Genome sequences of three phytopathogenic species of the Magnaporthaceae family of fungi.</title>
        <authorList>
            <person name="Okagaki L.H."/>
            <person name="Nunes C.C."/>
            <person name="Sailsbery J."/>
            <person name="Clay B."/>
            <person name="Brown D."/>
            <person name="John T."/>
            <person name="Oh Y."/>
            <person name="Young N."/>
            <person name="Fitzgerald M."/>
            <person name="Haas B.J."/>
            <person name="Zeng Q."/>
            <person name="Young S."/>
            <person name="Adiconis X."/>
            <person name="Fan L."/>
            <person name="Levin J.Z."/>
            <person name="Mitchell T.K."/>
            <person name="Okubara P.A."/>
            <person name="Farman M.L."/>
            <person name="Kohn L.M."/>
            <person name="Birren B."/>
            <person name="Ma L.-J."/>
            <person name="Dean R.A."/>
        </authorList>
    </citation>
    <scope>NUCLEOTIDE SEQUENCE</scope>
    <source>
        <strain evidence="3">R3-111a-1</strain>
    </source>
</reference>
<dbReference type="RefSeq" id="XP_009220583.1">
    <property type="nucleotide sequence ID" value="XM_009222319.1"/>
</dbReference>
<dbReference type="InterPro" id="IPR022190">
    <property type="entry name" value="DUF3716"/>
</dbReference>
<feature type="region of interest" description="Disordered" evidence="1">
    <location>
        <begin position="612"/>
        <end position="653"/>
    </location>
</feature>
<feature type="compositionally biased region" description="Basic and acidic residues" evidence="1">
    <location>
        <begin position="576"/>
        <end position="592"/>
    </location>
</feature>
<protein>
    <submittedName>
        <fullName evidence="2 3">Uncharacterized protein</fullName>
    </submittedName>
</protein>
<feature type="region of interest" description="Disordered" evidence="1">
    <location>
        <begin position="573"/>
        <end position="600"/>
    </location>
</feature>
<keyword evidence="4" id="KW-1185">Reference proteome</keyword>
<feature type="compositionally biased region" description="Low complexity" evidence="1">
    <location>
        <begin position="644"/>
        <end position="653"/>
    </location>
</feature>
<reference evidence="3" key="5">
    <citation type="submission" date="2018-04" db="UniProtKB">
        <authorList>
            <consortium name="EnsemblFungi"/>
        </authorList>
    </citation>
    <scope>IDENTIFICATION</scope>
    <source>
        <strain evidence="3">R3-111a-1</strain>
    </source>
</reference>
<accession>J3NTC3</accession>
<feature type="region of interest" description="Disordered" evidence="1">
    <location>
        <begin position="294"/>
        <end position="374"/>
    </location>
</feature>
<feature type="compositionally biased region" description="Polar residues" evidence="1">
    <location>
        <begin position="99"/>
        <end position="110"/>
    </location>
</feature>
<dbReference type="EnsemblFungi" id="EJT79438">
    <property type="protein sequence ID" value="EJT79438"/>
    <property type="gene ID" value="GGTG_04522"/>
</dbReference>